<evidence type="ECO:0000313" key="8">
    <source>
        <dbReference type="EMBL" id="ODV87356.1"/>
    </source>
</evidence>
<dbReference type="Pfam" id="PF04147">
    <property type="entry name" value="Nop14"/>
    <property type="match status" value="1"/>
</dbReference>
<gene>
    <name evidence="8" type="ORF">CANARDRAFT_26759</name>
</gene>
<feature type="compositionally biased region" description="Acidic residues" evidence="7">
    <location>
        <begin position="171"/>
        <end position="185"/>
    </location>
</feature>
<dbReference type="AlphaFoldDB" id="A0A1E4T6H8"/>
<keyword evidence="9" id="KW-1185">Reference proteome</keyword>
<sequence>MAGSQLKQLKATLKSAGLTGQTNQKKKGKKHAQKTPNETRRADKEELLSKIREQFNPFDVKVTRNKRADAMEKKRTVGKPGISKQIGEENRRAAWEEKMSRKNKVGGLVDRRFGENNADLTAEEKMLERFARERQAQASKPSLFNLDDDDDDDGLTHLGQSLGLGMSSAGYDDDGDDDNEMDEDDFFSKKRGPQVDIEESSNEPVRKKTKAEVMKEVIAKSKFHKHERQKQQEATKAAVMELDDDFEDVMSTLRSTKQPRGSGITPKSEADIKYDMKVKEVALDRRAAPADRTKTEEELEKEKNDHLASLEAARLRRMEGVLDEDRVADADELDDDFWAGSDNEADGFKIRDSDNEDEANNESEAESESDSEDEDKDSPRNRAAGQVGTITIGGKVIKISSSKAASSIPCPQSLTELNSYVSGNDYRQQISLISKVFQVYQPRLAAGNKEKIGVFTSVLLDYILQLADTEFSKDEREKYIELMEFLSKSIRDLSEKFQEKFCSDFRAHIESIQKRIESGDSNTYPKKSDLLFYTVVGRTFSTSDLYHLVVTPTVILMTETLEFLKIEKNPTHLFAGIYISDLLLQYQRLSKRLIPEVINFLERAFLALIPEPEKVSYESLATREIPAKPCGSNLKPNTELPQELGVLKISEWNVTSESHRAHLLAKLVKTLDGYSSSVFKEKESFQEIALPFIAITKHLVKYHASTPAVPALLSKLQNLNKIARSERKPLRLQAHRAVAIPTYVPKFEENFNPDKKSYDPDATRQEIAKLRHQIKDERKQALREIRKDSQFEAREQIKKKKQDYQDYHSKMARILNSIQTEEGAAKNQYEKEKRQRKGR</sequence>
<feature type="region of interest" description="Disordered" evidence="7">
    <location>
        <begin position="131"/>
        <end position="211"/>
    </location>
</feature>
<feature type="region of interest" description="Disordered" evidence="7">
    <location>
        <begin position="335"/>
        <end position="385"/>
    </location>
</feature>
<dbReference type="Proteomes" id="UP000094801">
    <property type="component" value="Unassembled WGS sequence"/>
</dbReference>
<name>A0A1E4T6H8_9ASCO</name>
<comment type="similarity">
    <text evidence="2">Belongs to the NOP14 family.</text>
</comment>
<proteinExistence type="inferred from homology"/>
<feature type="region of interest" description="Disordered" evidence="7">
    <location>
        <begin position="818"/>
        <end position="839"/>
    </location>
</feature>
<dbReference type="STRING" id="983967.A0A1E4T6H8"/>
<keyword evidence="4" id="KW-0698">rRNA processing</keyword>
<evidence type="ECO:0000256" key="6">
    <source>
        <dbReference type="ARBA" id="ARBA00024695"/>
    </source>
</evidence>
<dbReference type="OrthoDB" id="441771at2759"/>
<keyword evidence="3" id="KW-0690">Ribosome biogenesis</keyword>
<feature type="compositionally biased region" description="Acidic residues" evidence="7">
    <location>
        <begin position="354"/>
        <end position="376"/>
    </location>
</feature>
<dbReference type="PANTHER" id="PTHR23183">
    <property type="entry name" value="NOP14"/>
    <property type="match status" value="1"/>
</dbReference>
<comment type="subcellular location">
    <subcellularLocation>
        <location evidence="1">Nucleus</location>
        <location evidence="1">Nucleolus</location>
    </subcellularLocation>
</comment>
<feature type="compositionally biased region" description="Basic and acidic residues" evidence="7">
    <location>
        <begin position="66"/>
        <end position="75"/>
    </location>
</feature>
<feature type="region of interest" description="Disordered" evidence="7">
    <location>
        <begin position="1"/>
        <end position="44"/>
    </location>
</feature>
<feature type="region of interest" description="Disordered" evidence="7">
    <location>
        <begin position="283"/>
        <end position="306"/>
    </location>
</feature>
<feature type="region of interest" description="Disordered" evidence="7">
    <location>
        <begin position="66"/>
        <end position="93"/>
    </location>
</feature>
<evidence type="ECO:0000256" key="3">
    <source>
        <dbReference type="ARBA" id="ARBA00022517"/>
    </source>
</evidence>
<comment type="function">
    <text evidence="6">Involved in nucleolar processing of pre-18S ribosomal RNA. Has a role in the nuclear export of 40S pre-ribosomal subunit to the cytoplasm.</text>
</comment>
<reference evidence="9" key="1">
    <citation type="submission" date="2016-04" db="EMBL/GenBank/DDBJ databases">
        <title>Comparative genomics of biotechnologically important yeasts.</title>
        <authorList>
            <consortium name="DOE Joint Genome Institute"/>
            <person name="Riley R."/>
            <person name="Haridas S."/>
            <person name="Wolfe K.H."/>
            <person name="Lopes M.R."/>
            <person name="Hittinger C.T."/>
            <person name="Goker M."/>
            <person name="Salamov A."/>
            <person name="Wisecaver J."/>
            <person name="Long T.M."/>
            <person name="Aerts A.L."/>
            <person name="Barry K."/>
            <person name="Choi C."/>
            <person name="Clum A."/>
            <person name="Coughlan A.Y."/>
            <person name="Deshpande S."/>
            <person name="Douglass A.P."/>
            <person name="Hanson S.J."/>
            <person name="Klenk H.-P."/>
            <person name="Labutti K."/>
            <person name="Lapidus A."/>
            <person name="Lindquist E."/>
            <person name="Lipzen A."/>
            <person name="Meier-Kolthoff J.P."/>
            <person name="Ohm R.A."/>
            <person name="Otillar R.P."/>
            <person name="Pangilinan J."/>
            <person name="Peng Y."/>
            <person name="Rokas A."/>
            <person name="Rosa C.A."/>
            <person name="Scheuner C."/>
            <person name="Sibirny A.A."/>
            <person name="Slot J.C."/>
            <person name="Stielow J.B."/>
            <person name="Sun H."/>
            <person name="Kurtzman C.P."/>
            <person name="Blackwell M."/>
            <person name="Grigoriev I.V."/>
            <person name="Jeffries T.W."/>
        </authorList>
    </citation>
    <scope>NUCLEOTIDE SEQUENCE [LARGE SCALE GENOMIC DNA]</scope>
    <source>
        <strain evidence="9">NRRL YB-2248</strain>
    </source>
</reference>
<evidence type="ECO:0000256" key="4">
    <source>
        <dbReference type="ARBA" id="ARBA00022552"/>
    </source>
</evidence>
<dbReference type="GO" id="GO:0030692">
    <property type="term" value="C:Noc4p-Nop14p complex"/>
    <property type="evidence" value="ECO:0007669"/>
    <property type="project" value="TreeGrafter"/>
</dbReference>
<evidence type="ECO:0000313" key="9">
    <source>
        <dbReference type="Proteomes" id="UP000094801"/>
    </source>
</evidence>
<accession>A0A1E4T6H8</accession>
<dbReference type="GO" id="GO:0032040">
    <property type="term" value="C:small-subunit processome"/>
    <property type="evidence" value="ECO:0007669"/>
    <property type="project" value="InterPro"/>
</dbReference>
<protein>
    <recommendedName>
        <fullName evidence="10">Nop14-like protein</fullName>
    </recommendedName>
</protein>
<evidence type="ECO:0000256" key="5">
    <source>
        <dbReference type="ARBA" id="ARBA00023242"/>
    </source>
</evidence>
<organism evidence="8 9">
    <name type="scientific">[Candida] arabinofermentans NRRL YB-2248</name>
    <dbReference type="NCBI Taxonomy" id="983967"/>
    <lineage>
        <taxon>Eukaryota</taxon>
        <taxon>Fungi</taxon>
        <taxon>Dikarya</taxon>
        <taxon>Ascomycota</taxon>
        <taxon>Saccharomycotina</taxon>
        <taxon>Pichiomycetes</taxon>
        <taxon>Pichiales</taxon>
        <taxon>Pichiaceae</taxon>
        <taxon>Ogataea</taxon>
        <taxon>Ogataea/Candida clade</taxon>
    </lineage>
</organism>
<dbReference type="PANTHER" id="PTHR23183:SF0">
    <property type="entry name" value="NUCLEOLAR PROTEIN 14"/>
    <property type="match status" value="1"/>
</dbReference>
<dbReference type="GO" id="GO:0030490">
    <property type="term" value="P:maturation of SSU-rRNA"/>
    <property type="evidence" value="ECO:0007669"/>
    <property type="project" value="TreeGrafter"/>
</dbReference>
<evidence type="ECO:0000256" key="2">
    <source>
        <dbReference type="ARBA" id="ARBA00007466"/>
    </source>
</evidence>
<keyword evidence="5" id="KW-0539">Nucleus</keyword>
<evidence type="ECO:0008006" key="10">
    <source>
        <dbReference type="Google" id="ProtNLM"/>
    </source>
</evidence>
<dbReference type="EMBL" id="KV453848">
    <property type="protein sequence ID" value="ODV87356.1"/>
    <property type="molecule type" value="Genomic_DNA"/>
</dbReference>
<feature type="compositionally biased region" description="Basic residues" evidence="7">
    <location>
        <begin position="24"/>
        <end position="33"/>
    </location>
</feature>
<dbReference type="InterPro" id="IPR007276">
    <property type="entry name" value="Nop14"/>
</dbReference>
<evidence type="ECO:0000256" key="7">
    <source>
        <dbReference type="SAM" id="MobiDB-lite"/>
    </source>
</evidence>
<evidence type="ECO:0000256" key="1">
    <source>
        <dbReference type="ARBA" id="ARBA00004604"/>
    </source>
</evidence>